<dbReference type="InterPro" id="IPR004632">
    <property type="entry name" value="4NH2But_aminotransferase_bac"/>
</dbReference>
<dbReference type="EC" id="2.6.1.19" evidence="6"/>
<dbReference type="RefSeq" id="WP_071613030.1">
    <property type="nucleotide sequence ID" value="NZ_CP015756.1"/>
</dbReference>
<dbReference type="EMBL" id="CP015756">
    <property type="protein sequence ID" value="APC40740.1"/>
    <property type="molecule type" value="Genomic_DNA"/>
</dbReference>
<dbReference type="PIRSF" id="PIRSF000521">
    <property type="entry name" value="Transaminase_4ab_Lys_Orn"/>
    <property type="match status" value="1"/>
</dbReference>
<evidence type="ECO:0000256" key="14">
    <source>
        <dbReference type="ARBA" id="ARBA00048021"/>
    </source>
</evidence>
<organism evidence="17 18">
    <name type="scientific">Clostridium estertheticum subsp. estertheticum</name>
    <dbReference type="NCBI Taxonomy" id="1552"/>
    <lineage>
        <taxon>Bacteria</taxon>
        <taxon>Bacillati</taxon>
        <taxon>Bacillota</taxon>
        <taxon>Clostridia</taxon>
        <taxon>Eubacteriales</taxon>
        <taxon>Clostridiaceae</taxon>
        <taxon>Clostridium</taxon>
    </lineage>
</organism>
<evidence type="ECO:0000256" key="13">
    <source>
        <dbReference type="ARBA" id="ARBA00031787"/>
    </source>
</evidence>
<evidence type="ECO:0000313" key="18">
    <source>
        <dbReference type="Proteomes" id="UP000182569"/>
    </source>
</evidence>
<dbReference type="CDD" id="cd00610">
    <property type="entry name" value="OAT_like"/>
    <property type="match status" value="1"/>
</dbReference>
<evidence type="ECO:0000256" key="9">
    <source>
        <dbReference type="ARBA" id="ARBA00022898"/>
    </source>
</evidence>
<evidence type="ECO:0000256" key="15">
    <source>
        <dbReference type="ARBA" id="ARBA00050054"/>
    </source>
</evidence>
<dbReference type="InterPro" id="IPR050103">
    <property type="entry name" value="Class-III_PLP-dep_AT"/>
</dbReference>
<evidence type="ECO:0000256" key="5">
    <source>
        <dbReference type="ARBA" id="ARBA00012876"/>
    </source>
</evidence>
<evidence type="ECO:0000256" key="1">
    <source>
        <dbReference type="ARBA" id="ARBA00001750"/>
    </source>
</evidence>
<evidence type="ECO:0000256" key="16">
    <source>
        <dbReference type="RuleBase" id="RU003560"/>
    </source>
</evidence>
<dbReference type="FunFam" id="3.40.640.10:FF:000013">
    <property type="entry name" value="4-aminobutyrate aminotransferase"/>
    <property type="match status" value="1"/>
</dbReference>
<dbReference type="InterPro" id="IPR005814">
    <property type="entry name" value="Aminotrans_3"/>
</dbReference>
<dbReference type="OrthoDB" id="9801052at2"/>
<evidence type="ECO:0000256" key="10">
    <source>
        <dbReference type="ARBA" id="ARBA00029760"/>
    </source>
</evidence>
<name>A0A1J0GH66_9CLOT</name>
<dbReference type="KEGG" id="ceu:A7L45_11945"/>
<dbReference type="Gene3D" id="3.40.640.10">
    <property type="entry name" value="Type I PLP-dependent aspartate aminotransferase-like (Major domain)"/>
    <property type="match status" value="1"/>
</dbReference>
<evidence type="ECO:0000256" key="2">
    <source>
        <dbReference type="ARBA" id="ARBA00001933"/>
    </source>
</evidence>
<dbReference type="InterPro" id="IPR015424">
    <property type="entry name" value="PyrdxlP-dep_Trfase"/>
</dbReference>
<keyword evidence="8" id="KW-0808">Transferase</keyword>
<evidence type="ECO:0000256" key="3">
    <source>
        <dbReference type="ARBA" id="ARBA00005176"/>
    </source>
</evidence>
<dbReference type="InterPro" id="IPR015422">
    <property type="entry name" value="PyrdxlP-dep_Trfase_small"/>
</dbReference>
<dbReference type="AlphaFoldDB" id="A0A1J0GH66"/>
<dbReference type="InterPro" id="IPR049704">
    <property type="entry name" value="Aminotrans_3_PPA_site"/>
</dbReference>
<dbReference type="SUPFAM" id="SSF53383">
    <property type="entry name" value="PLP-dependent transferases"/>
    <property type="match status" value="1"/>
</dbReference>
<keyword evidence="18" id="KW-1185">Reference proteome</keyword>
<dbReference type="STRING" id="1552.A7L45_11945"/>
<dbReference type="InterPro" id="IPR015421">
    <property type="entry name" value="PyrdxlP-dep_Trfase_major"/>
</dbReference>
<dbReference type="GO" id="GO:0042802">
    <property type="term" value="F:identical protein binding"/>
    <property type="evidence" value="ECO:0007669"/>
    <property type="project" value="TreeGrafter"/>
</dbReference>
<sequence>MTALRTSLPKITTTIPGPKAKGLIKLRQENVPVGVSSGVPTFIERGEGAMFEDVDGNIMLDFVGGIGVLNIGYSNPEVIEVVKEQVSKFFHSSINVVQYESYVRLAEKLNSIIPGNFKKKTMFVNSGSEALENAVKIARKYTKRTEIVTFTGGFHGRTSLTMAMTSTIKPYKLGFGPFAPGVHQAEFPYIYRRPAGIPKEDAMKYYIEKLKNFFLEKINVEDVAAVVIEPLQGEGGFLPTPIEYVRELRRICDENGILLVCDEVQSGYCRTGRMFASEYWADNGLYADIITSAKSLGAGMPISAVTGRAEIMDASQAGGIGGTYAGNPIACVSALKVIEIMERDNYAAKSNHIAEIAIDRFNIMKGKYKIIGDVRGLGAMMGVEFVTDRVTKEPASKEVKAIIKDCNDNGLVILNCGVRGNTLRCLMPLCITDEQLNTGLDILENAISKVSTKA</sequence>
<dbReference type="GO" id="GO:0009448">
    <property type="term" value="P:gamma-aminobutyric acid metabolic process"/>
    <property type="evidence" value="ECO:0007669"/>
    <property type="project" value="InterPro"/>
</dbReference>
<evidence type="ECO:0000313" key="17">
    <source>
        <dbReference type="EMBL" id="APC40740.1"/>
    </source>
</evidence>
<evidence type="ECO:0000256" key="6">
    <source>
        <dbReference type="ARBA" id="ARBA00012912"/>
    </source>
</evidence>
<comment type="similarity">
    <text evidence="4 16">Belongs to the class-III pyridoxal-phosphate-dependent aminotransferase family.</text>
</comment>
<evidence type="ECO:0000256" key="12">
    <source>
        <dbReference type="ARBA" id="ARBA00030857"/>
    </source>
</evidence>
<protein>
    <recommendedName>
        <fullName evidence="12">(S)-3-amino-2-methylpropionate transaminase</fullName>
        <ecNumber evidence="6">2.6.1.19</ecNumber>
        <ecNumber evidence="5">2.6.1.22</ecNumber>
    </recommendedName>
    <alternativeName>
        <fullName evidence="13">GABA aminotransferase</fullName>
    </alternativeName>
    <alternativeName>
        <fullName evidence="11">Gamma-amino-N-butyrate transaminase</fullName>
    </alternativeName>
    <alternativeName>
        <fullName evidence="15">Glutamate:succinic semialdehyde transaminase</fullName>
    </alternativeName>
    <alternativeName>
        <fullName evidence="10">L-AIBAT</fullName>
    </alternativeName>
</protein>
<comment type="catalytic activity">
    <reaction evidence="1">
        <text>(S)-3-amino-2-methylpropanoate + 2-oxoglutarate = 2-methyl-3-oxopropanoate + L-glutamate</text>
        <dbReference type="Rhea" id="RHEA:13993"/>
        <dbReference type="ChEBI" id="CHEBI:16810"/>
        <dbReference type="ChEBI" id="CHEBI:29985"/>
        <dbReference type="ChEBI" id="CHEBI:57700"/>
        <dbReference type="ChEBI" id="CHEBI:58655"/>
        <dbReference type="EC" id="2.6.1.22"/>
    </reaction>
</comment>
<dbReference type="Gene3D" id="3.90.1150.10">
    <property type="entry name" value="Aspartate Aminotransferase, domain 1"/>
    <property type="match status" value="1"/>
</dbReference>
<accession>A0A1J0GH66</accession>
<comment type="pathway">
    <text evidence="3">Amino-acid degradation; 4-aminobutanoate degradation.</text>
</comment>
<reference evidence="18" key="1">
    <citation type="journal article" date="2016" name="Front. Microbiol.">
        <title>Complete Genome Sequence of Clostridium estertheticum DSM 8809, a Microbe Identified in Spoiled Vacuum Packed Beef.</title>
        <authorList>
            <person name="Yu Z."/>
            <person name="Gunn L."/>
            <person name="Brennan E."/>
            <person name="Reid R."/>
            <person name="Wall P.G."/>
            <person name="Gaora O.P."/>
            <person name="Hurley D."/>
            <person name="Bolton D."/>
            <person name="Fanning S."/>
        </authorList>
    </citation>
    <scope>NUCLEOTIDE SEQUENCE [LARGE SCALE GENOMIC DNA]</scope>
    <source>
        <strain evidence="18">DSM 8809</strain>
    </source>
</reference>
<dbReference type="GO" id="GO:0034386">
    <property type="term" value="F:4-aminobutyrate:2-oxoglutarate transaminase activity"/>
    <property type="evidence" value="ECO:0007669"/>
    <property type="project" value="UniProtKB-EC"/>
</dbReference>
<dbReference type="PANTHER" id="PTHR11986:SF58">
    <property type="entry name" value="LEUCINE_METHIONINE RACEMASE"/>
    <property type="match status" value="1"/>
</dbReference>
<evidence type="ECO:0000256" key="4">
    <source>
        <dbReference type="ARBA" id="ARBA00008954"/>
    </source>
</evidence>
<evidence type="ECO:0000256" key="7">
    <source>
        <dbReference type="ARBA" id="ARBA00022576"/>
    </source>
</evidence>
<dbReference type="NCBIfam" id="TIGR00700">
    <property type="entry name" value="GABAtrnsam"/>
    <property type="match status" value="1"/>
</dbReference>
<dbReference type="GO" id="GO:0047298">
    <property type="term" value="F:(S)-3-amino-2-methylpropionate transaminase activity"/>
    <property type="evidence" value="ECO:0007669"/>
    <property type="project" value="UniProtKB-EC"/>
</dbReference>
<evidence type="ECO:0000256" key="8">
    <source>
        <dbReference type="ARBA" id="ARBA00022679"/>
    </source>
</evidence>
<dbReference type="PANTHER" id="PTHR11986">
    <property type="entry name" value="AMINOTRANSFERASE CLASS III"/>
    <property type="match status" value="1"/>
</dbReference>
<dbReference type="Proteomes" id="UP000182569">
    <property type="component" value="Chromosome"/>
</dbReference>
<dbReference type="Pfam" id="PF00202">
    <property type="entry name" value="Aminotran_3"/>
    <property type="match status" value="1"/>
</dbReference>
<comment type="catalytic activity">
    <reaction evidence="14">
        <text>4-aminobutanoate + 2-oxoglutarate = succinate semialdehyde + L-glutamate</text>
        <dbReference type="Rhea" id="RHEA:23352"/>
        <dbReference type="ChEBI" id="CHEBI:16810"/>
        <dbReference type="ChEBI" id="CHEBI:29985"/>
        <dbReference type="ChEBI" id="CHEBI:57706"/>
        <dbReference type="ChEBI" id="CHEBI:59888"/>
        <dbReference type="EC" id="2.6.1.19"/>
    </reaction>
</comment>
<dbReference type="GO" id="GO:0030170">
    <property type="term" value="F:pyridoxal phosphate binding"/>
    <property type="evidence" value="ECO:0007669"/>
    <property type="project" value="InterPro"/>
</dbReference>
<dbReference type="EC" id="2.6.1.22" evidence="5"/>
<keyword evidence="9 16" id="KW-0663">Pyridoxal phosphate</keyword>
<evidence type="ECO:0000256" key="11">
    <source>
        <dbReference type="ARBA" id="ARBA00030204"/>
    </source>
</evidence>
<keyword evidence="7" id="KW-0032">Aminotransferase</keyword>
<gene>
    <name evidence="17" type="ORF">A7L45_11945</name>
</gene>
<comment type="cofactor">
    <cofactor evidence="2">
        <name>pyridoxal 5'-phosphate</name>
        <dbReference type="ChEBI" id="CHEBI:597326"/>
    </cofactor>
</comment>
<proteinExistence type="inferred from homology"/>
<dbReference type="PROSITE" id="PS00600">
    <property type="entry name" value="AA_TRANSFER_CLASS_3"/>
    <property type="match status" value="1"/>
</dbReference>